<dbReference type="Proteomes" id="UP000535415">
    <property type="component" value="Unassembled WGS sequence"/>
</dbReference>
<reference evidence="1 2" key="1">
    <citation type="submission" date="2020-08" db="EMBL/GenBank/DDBJ databases">
        <title>Genomic Encyclopedia of Type Strains, Phase IV (KMG-IV): sequencing the most valuable type-strain genomes for metagenomic binning, comparative biology and taxonomic classification.</title>
        <authorList>
            <person name="Goeker M."/>
        </authorList>
    </citation>
    <scope>NUCLEOTIDE SEQUENCE [LARGE SCALE GENOMIC DNA]</scope>
    <source>
        <strain evidence="1 2">DSM 101064</strain>
    </source>
</reference>
<dbReference type="EMBL" id="JACIJM010000014">
    <property type="protein sequence ID" value="MBB5723758.1"/>
    <property type="molecule type" value="Genomic_DNA"/>
</dbReference>
<evidence type="ECO:0008006" key="3">
    <source>
        <dbReference type="Google" id="ProtNLM"/>
    </source>
</evidence>
<protein>
    <recommendedName>
        <fullName evidence="3">HD family hydrolase</fullName>
    </recommendedName>
</protein>
<comment type="caution">
    <text evidence="1">The sequence shown here is derived from an EMBL/GenBank/DDBJ whole genome shotgun (WGS) entry which is preliminary data.</text>
</comment>
<organism evidence="1 2">
    <name type="scientific">Yoonia ponticola</name>
    <dbReference type="NCBI Taxonomy" id="1524255"/>
    <lineage>
        <taxon>Bacteria</taxon>
        <taxon>Pseudomonadati</taxon>
        <taxon>Pseudomonadota</taxon>
        <taxon>Alphaproteobacteria</taxon>
        <taxon>Rhodobacterales</taxon>
        <taxon>Paracoccaceae</taxon>
        <taxon>Yoonia</taxon>
    </lineage>
</organism>
<proteinExistence type="predicted"/>
<evidence type="ECO:0000313" key="2">
    <source>
        <dbReference type="Proteomes" id="UP000535415"/>
    </source>
</evidence>
<dbReference type="AlphaFoldDB" id="A0A7W9EZD1"/>
<keyword evidence="2" id="KW-1185">Reference proteome</keyword>
<gene>
    <name evidence="1" type="ORF">FHS72_003403</name>
</gene>
<dbReference type="RefSeq" id="WP_221235457.1">
    <property type="nucleotide sequence ID" value="NZ_JACIJM010000014.1"/>
</dbReference>
<dbReference type="Gene3D" id="1.10.3210.10">
    <property type="entry name" value="Hypothetical protein af1432"/>
    <property type="match status" value="1"/>
</dbReference>
<sequence length="187" mass="20822">MNMISSVVGVRVATGPTIMLASGKWFDFLDPHGSDFDILDIANGLSKVCRYAGQCKEFYSVAEHSLIVSEQVDDYAFEALMHDAAEAFMGDITRPLKQLVPEFKRLEAAIEDAISERFNLRPDYRSVVKQADLRVLAAEQMQIMAEGCADWAKEAGIEPAPIRVNNLTPERAKEAFLSRFYDLAGAR</sequence>
<evidence type="ECO:0000313" key="1">
    <source>
        <dbReference type="EMBL" id="MBB5723758.1"/>
    </source>
</evidence>
<name>A0A7W9EZD1_9RHOB</name>
<dbReference type="SUPFAM" id="SSF109604">
    <property type="entry name" value="HD-domain/PDEase-like"/>
    <property type="match status" value="1"/>
</dbReference>
<accession>A0A7W9EZD1</accession>